<dbReference type="PANTHER" id="PTHR37423">
    <property type="entry name" value="SOLUBLE LYTIC MUREIN TRANSGLYCOSYLASE-RELATED"/>
    <property type="match status" value="1"/>
</dbReference>
<keyword evidence="5" id="KW-1185">Reference proteome</keyword>
<dbReference type="Proteomes" id="UP000316471">
    <property type="component" value="Unassembled WGS sequence"/>
</dbReference>
<dbReference type="GO" id="GO:0000270">
    <property type="term" value="P:peptidoglycan metabolic process"/>
    <property type="evidence" value="ECO:0007669"/>
    <property type="project" value="InterPro"/>
</dbReference>
<feature type="chain" id="PRO_5022010979" evidence="2">
    <location>
        <begin position="45"/>
        <end position="331"/>
    </location>
</feature>
<reference evidence="4 5" key="1">
    <citation type="journal article" date="2015" name="Stand. Genomic Sci.">
        <title>Genomic Encyclopedia of Bacterial and Archaeal Type Strains, Phase III: the genomes of soil and plant-associated and newly described type strains.</title>
        <authorList>
            <person name="Whitman W.B."/>
            <person name="Woyke T."/>
            <person name="Klenk H.P."/>
            <person name="Zhou Y."/>
            <person name="Lilburn T.G."/>
            <person name="Beck B.J."/>
            <person name="De Vos P."/>
            <person name="Vandamme P."/>
            <person name="Eisen J.A."/>
            <person name="Garrity G."/>
            <person name="Hugenholtz P."/>
            <person name="Kyrpides N.C."/>
        </authorList>
    </citation>
    <scope>NUCLEOTIDE SEQUENCE [LARGE SCALE GENOMIC DNA]</scope>
    <source>
        <strain evidence="4 5">CGMCC 1.10136</strain>
    </source>
</reference>
<organism evidence="4 5">
    <name type="scientific">Aerolutibacter ruishenii</name>
    <dbReference type="NCBI Taxonomy" id="686800"/>
    <lineage>
        <taxon>Bacteria</taxon>
        <taxon>Pseudomonadati</taxon>
        <taxon>Pseudomonadota</taxon>
        <taxon>Gammaproteobacteria</taxon>
        <taxon>Lysobacterales</taxon>
        <taxon>Lysobacteraceae</taxon>
        <taxon>Aerolutibacter</taxon>
    </lineage>
</organism>
<accession>A0A562LGJ4</accession>
<dbReference type="SUPFAM" id="SSF53955">
    <property type="entry name" value="Lysozyme-like"/>
    <property type="match status" value="1"/>
</dbReference>
<comment type="similarity">
    <text evidence="1">Belongs to the transglycosylase Slt family.</text>
</comment>
<feature type="signal peptide" evidence="2">
    <location>
        <begin position="1"/>
        <end position="44"/>
    </location>
</feature>
<evidence type="ECO:0000313" key="4">
    <source>
        <dbReference type="EMBL" id="TWI06749.1"/>
    </source>
</evidence>
<dbReference type="AlphaFoldDB" id="A0A562LGJ4"/>
<dbReference type="InterPro" id="IPR023346">
    <property type="entry name" value="Lysozyme-like_dom_sf"/>
</dbReference>
<dbReference type="CDD" id="cd16894">
    <property type="entry name" value="MltD-like"/>
    <property type="match status" value="1"/>
</dbReference>
<gene>
    <name evidence="4" type="ORF">IP93_02870</name>
</gene>
<dbReference type="EMBL" id="VLKP01000015">
    <property type="protein sequence ID" value="TWI06749.1"/>
    <property type="molecule type" value="Genomic_DNA"/>
</dbReference>
<sequence>MIAVGPLQRPPAGSSWRRSMPSPAIAVLACVLACVLVMAAPAHAGTGTAEPAEPQPETLPAHTRNGLAVYQAFRQGLADSECEPGASKRWQKHFAHAPVQLARSENEALPLLGYVVEALHEARLPTEYALIPLVESGYKPGARSPAGPAGLWQMIARTARHHRVPIGPGYDGRLSPVDSTRAAVRYLKTLHGMFGGNWQLVAMAYNAGEHRILGAVKRSGRKAAAVDPSALTGIADITRAYPRKLHALSCLLEQADDRERWREAMDRDVPRLVEVTLPTDATDLGQWARAQGHDPALLARLNPAHATGPLRGRERRILAPAVDASAADGGK</sequence>
<dbReference type="PANTHER" id="PTHR37423:SF2">
    <property type="entry name" value="MEMBRANE-BOUND LYTIC MUREIN TRANSGLYCOSYLASE C"/>
    <property type="match status" value="1"/>
</dbReference>
<dbReference type="PROSITE" id="PS00922">
    <property type="entry name" value="TRANSGLYCOSYLASE"/>
    <property type="match status" value="1"/>
</dbReference>
<dbReference type="Gene3D" id="1.10.530.10">
    <property type="match status" value="1"/>
</dbReference>
<evidence type="ECO:0000256" key="1">
    <source>
        <dbReference type="ARBA" id="ARBA00007734"/>
    </source>
</evidence>
<name>A0A562LGJ4_9GAMM</name>
<evidence type="ECO:0000256" key="2">
    <source>
        <dbReference type="SAM" id="SignalP"/>
    </source>
</evidence>
<evidence type="ECO:0000313" key="5">
    <source>
        <dbReference type="Proteomes" id="UP000316471"/>
    </source>
</evidence>
<proteinExistence type="inferred from homology"/>
<dbReference type="GO" id="GO:0016020">
    <property type="term" value="C:membrane"/>
    <property type="evidence" value="ECO:0007669"/>
    <property type="project" value="InterPro"/>
</dbReference>
<comment type="caution">
    <text evidence="4">The sequence shown here is derived from an EMBL/GenBank/DDBJ whole genome shotgun (WGS) entry which is preliminary data.</text>
</comment>
<dbReference type="InterPro" id="IPR008258">
    <property type="entry name" value="Transglycosylase_SLT_dom_1"/>
</dbReference>
<dbReference type="Pfam" id="PF01464">
    <property type="entry name" value="SLT"/>
    <property type="match status" value="1"/>
</dbReference>
<keyword evidence="2" id="KW-0732">Signal</keyword>
<dbReference type="InterPro" id="IPR000189">
    <property type="entry name" value="Transglyc_AS"/>
</dbReference>
<feature type="domain" description="Transglycosylase SLT" evidence="3">
    <location>
        <begin position="124"/>
        <end position="224"/>
    </location>
</feature>
<protein>
    <submittedName>
        <fullName evidence="4">Membrane-bound lytic murein transglycosylase D</fullName>
    </submittedName>
</protein>
<evidence type="ECO:0000259" key="3">
    <source>
        <dbReference type="Pfam" id="PF01464"/>
    </source>
</evidence>
<dbReference type="GO" id="GO:0008933">
    <property type="term" value="F:peptidoglycan lytic transglycosylase activity"/>
    <property type="evidence" value="ECO:0007669"/>
    <property type="project" value="InterPro"/>
</dbReference>